<dbReference type="FunFam" id="1.10.510.10:FF:000804">
    <property type="entry name" value="Blast:Serine/threonine-protein kinase ULK3"/>
    <property type="match status" value="1"/>
</dbReference>
<dbReference type="InterPro" id="IPR011009">
    <property type="entry name" value="Kinase-like_dom_sf"/>
</dbReference>
<evidence type="ECO:0000256" key="2">
    <source>
        <dbReference type="ARBA" id="ARBA00012513"/>
    </source>
</evidence>
<dbReference type="Gene3D" id="3.30.200.20">
    <property type="entry name" value="Phosphorylase Kinase, domain 1"/>
    <property type="match status" value="1"/>
</dbReference>
<dbReference type="Pfam" id="PF04212">
    <property type="entry name" value="MIT"/>
    <property type="match status" value="1"/>
</dbReference>
<proteinExistence type="predicted"/>
<dbReference type="InterPro" id="IPR007330">
    <property type="entry name" value="MIT_dom"/>
</dbReference>
<sequence length="401" mass="45749">MAIVDIALKIGSSLRGPNYEPPETKDTKERTVAIKTVQRKTLSISSKENLLVEIKLLKRLNHKYIVNMFDFVWDEQNIFIIMEYCDGGNLSLYIKKHKTLPEKTCKFFLAQLAEAVQYMHSQNVSHFDLKPQNLLLTHCPNLTLKVADFGFAQYLNLGESNSTIKGSPLYMAPEILLDRCYDQSADLWSIGVILYECLFGSAPYSSKSLDELMDKIRKKKSIEIPKTKAISFTCEDLLVRLLVHDPKQRISFSDFFEHEFLNLNSKESNEKLNKAVEIFSKAVEEDSKLNYAVALQLYSKGLQEFLQVIFHEPNAKRKAALRERANVYLQRAEEIKECCGQGAPTETAKSIPCSSQQLPPSIANDTRVQQDSDKKTTPAFSYVNLRKYFRTSVRCQSSILA</sequence>
<keyword evidence="9" id="KW-0072">Autophagy</keyword>
<feature type="compositionally biased region" description="Polar residues" evidence="13">
    <location>
        <begin position="352"/>
        <end position="367"/>
    </location>
</feature>
<organism evidence="15 16">
    <name type="scientific">Pseudolycoriella hygida</name>
    <dbReference type="NCBI Taxonomy" id="35572"/>
    <lineage>
        <taxon>Eukaryota</taxon>
        <taxon>Metazoa</taxon>
        <taxon>Ecdysozoa</taxon>
        <taxon>Arthropoda</taxon>
        <taxon>Hexapoda</taxon>
        <taxon>Insecta</taxon>
        <taxon>Pterygota</taxon>
        <taxon>Neoptera</taxon>
        <taxon>Endopterygota</taxon>
        <taxon>Diptera</taxon>
        <taxon>Nematocera</taxon>
        <taxon>Sciaroidea</taxon>
        <taxon>Sciaridae</taxon>
        <taxon>Pseudolycoriella</taxon>
    </lineage>
</organism>
<dbReference type="Pfam" id="PF00069">
    <property type="entry name" value="Pkinase"/>
    <property type="match status" value="1"/>
</dbReference>
<dbReference type="GO" id="GO:0034045">
    <property type="term" value="C:phagophore assembly site membrane"/>
    <property type="evidence" value="ECO:0007669"/>
    <property type="project" value="TreeGrafter"/>
</dbReference>
<dbReference type="GO" id="GO:0042594">
    <property type="term" value="P:response to starvation"/>
    <property type="evidence" value="ECO:0007669"/>
    <property type="project" value="TreeGrafter"/>
</dbReference>
<dbReference type="SUPFAM" id="SSF116846">
    <property type="entry name" value="MIT domain"/>
    <property type="match status" value="1"/>
</dbReference>
<evidence type="ECO:0000313" key="15">
    <source>
        <dbReference type="EMBL" id="KAJ6637837.1"/>
    </source>
</evidence>
<evidence type="ECO:0000259" key="14">
    <source>
        <dbReference type="PROSITE" id="PS50011"/>
    </source>
</evidence>
<dbReference type="SMART" id="SM00745">
    <property type="entry name" value="MIT"/>
    <property type="match status" value="1"/>
</dbReference>
<comment type="catalytic activity">
    <reaction evidence="11">
        <text>L-threonyl-[protein] + ATP = O-phospho-L-threonyl-[protein] + ADP + H(+)</text>
        <dbReference type="Rhea" id="RHEA:46608"/>
        <dbReference type="Rhea" id="RHEA-COMP:11060"/>
        <dbReference type="Rhea" id="RHEA-COMP:11605"/>
        <dbReference type="ChEBI" id="CHEBI:15378"/>
        <dbReference type="ChEBI" id="CHEBI:30013"/>
        <dbReference type="ChEBI" id="CHEBI:30616"/>
        <dbReference type="ChEBI" id="CHEBI:61977"/>
        <dbReference type="ChEBI" id="CHEBI:456216"/>
        <dbReference type="EC" id="2.7.11.1"/>
    </reaction>
</comment>
<dbReference type="GO" id="GO:0005776">
    <property type="term" value="C:autophagosome"/>
    <property type="evidence" value="ECO:0007669"/>
    <property type="project" value="TreeGrafter"/>
</dbReference>
<feature type="domain" description="Protein kinase" evidence="14">
    <location>
        <begin position="4"/>
        <end position="261"/>
    </location>
</feature>
<dbReference type="InterPro" id="IPR045269">
    <property type="entry name" value="Atg1-like"/>
</dbReference>
<evidence type="ECO:0000256" key="7">
    <source>
        <dbReference type="ARBA" id="ARBA00022737"/>
    </source>
</evidence>
<evidence type="ECO:0000313" key="16">
    <source>
        <dbReference type="Proteomes" id="UP001151699"/>
    </source>
</evidence>
<keyword evidence="16" id="KW-1185">Reference proteome</keyword>
<dbReference type="OrthoDB" id="346907at2759"/>
<comment type="subcellular location">
    <subcellularLocation>
        <location evidence="1">Cytoplasm</location>
    </subcellularLocation>
</comment>
<dbReference type="GO" id="GO:0000045">
    <property type="term" value="P:autophagosome assembly"/>
    <property type="evidence" value="ECO:0007669"/>
    <property type="project" value="TreeGrafter"/>
</dbReference>
<dbReference type="PANTHER" id="PTHR24348:SF65">
    <property type="entry name" value="SERINE_THREONINE-PROTEIN KINASE ULK3"/>
    <property type="match status" value="1"/>
</dbReference>
<dbReference type="InterPro" id="IPR008271">
    <property type="entry name" value="Ser/Thr_kinase_AS"/>
</dbReference>
<dbReference type="InterPro" id="IPR000719">
    <property type="entry name" value="Prot_kinase_dom"/>
</dbReference>
<evidence type="ECO:0000256" key="9">
    <source>
        <dbReference type="ARBA" id="ARBA00023006"/>
    </source>
</evidence>
<dbReference type="GO" id="GO:0005829">
    <property type="term" value="C:cytosol"/>
    <property type="evidence" value="ECO:0007669"/>
    <property type="project" value="TreeGrafter"/>
</dbReference>
<feature type="region of interest" description="Disordered" evidence="13">
    <location>
        <begin position="347"/>
        <end position="373"/>
    </location>
</feature>
<dbReference type="Proteomes" id="UP001151699">
    <property type="component" value="Chromosome X"/>
</dbReference>
<dbReference type="GO" id="GO:0061709">
    <property type="term" value="P:reticulophagy"/>
    <property type="evidence" value="ECO:0007669"/>
    <property type="project" value="TreeGrafter"/>
</dbReference>
<evidence type="ECO:0000256" key="1">
    <source>
        <dbReference type="ARBA" id="ARBA00004496"/>
    </source>
</evidence>
<keyword evidence="4" id="KW-0963">Cytoplasm</keyword>
<keyword evidence="8 15" id="KW-0418">Kinase</keyword>
<evidence type="ECO:0000256" key="12">
    <source>
        <dbReference type="ARBA" id="ARBA00048679"/>
    </source>
</evidence>
<name>A0A9Q0MTP8_9DIPT</name>
<evidence type="ECO:0000256" key="5">
    <source>
        <dbReference type="ARBA" id="ARBA00022527"/>
    </source>
</evidence>
<dbReference type="InterPro" id="IPR036181">
    <property type="entry name" value="MIT_dom_sf"/>
</dbReference>
<keyword evidence="6" id="KW-0808">Transferase</keyword>
<dbReference type="GO" id="GO:0000422">
    <property type="term" value="P:autophagy of mitochondrion"/>
    <property type="evidence" value="ECO:0007669"/>
    <property type="project" value="TreeGrafter"/>
</dbReference>
<dbReference type="SUPFAM" id="SSF56112">
    <property type="entry name" value="Protein kinase-like (PK-like)"/>
    <property type="match status" value="1"/>
</dbReference>
<gene>
    <name evidence="15" type="primary">ULK3</name>
    <name evidence="15" type="ORF">Bhyg_10568</name>
</gene>
<dbReference type="EMBL" id="WJQU01000003">
    <property type="protein sequence ID" value="KAJ6637837.1"/>
    <property type="molecule type" value="Genomic_DNA"/>
</dbReference>
<dbReference type="GO" id="GO:0010506">
    <property type="term" value="P:regulation of autophagy"/>
    <property type="evidence" value="ECO:0007669"/>
    <property type="project" value="InterPro"/>
</dbReference>
<dbReference type="SMART" id="SM00220">
    <property type="entry name" value="S_TKc"/>
    <property type="match status" value="1"/>
</dbReference>
<evidence type="ECO:0000256" key="13">
    <source>
        <dbReference type="SAM" id="MobiDB-lite"/>
    </source>
</evidence>
<dbReference type="EC" id="2.7.11.1" evidence="2"/>
<evidence type="ECO:0000256" key="10">
    <source>
        <dbReference type="ARBA" id="ARBA00032242"/>
    </source>
</evidence>
<evidence type="ECO:0000256" key="8">
    <source>
        <dbReference type="ARBA" id="ARBA00022777"/>
    </source>
</evidence>
<dbReference type="PROSITE" id="PS50011">
    <property type="entry name" value="PROTEIN_KINASE_DOM"/>
    <property type="match status" value="1"/>
</dbReference>
<dbReference type="AlphaFoldDB" id="A0A9Q0MTP8"/>
<dbReference type="GO" id="GO:0034727">
    <property type="term" value="P:piecemeal microautophagy of the nucleus"/>
    <property type="evidence" value="ECO:0007669"/>
    <property type="project" value="TreeGrafter"/>
</dbReference>
<dbReference type="Gene3D" id="1.10.510.10">
    <property type="entry name" value="Transferase(Phosphotransferase) domain 1"/>
    <property type="match status" value="1"/>
</dbReference>
<comment type="caution">
    <text evidence="15">The sequence shown here is derived from an EMBL/GenBank/DDBJ whole genome shotgun (WGS) entry which is preliminary data.</text>
</comment>
<dbReference type="GO" id="GO:0004674">
    <property type="term" value="F:protein serine/threonine kinase activity"/>
    <property type="evidence" value="ECO:0007669"/>
    <property type="project" value="UniProtKB-KW"/>
</dbReference>
<evidence type="ECO:0000256" key="4">
    <source>
        <dbReference type="ARBA" id="ARBA00022490"/>
    </source>
</evidence>
<evidence type="ECO:0000256" key="3">
    <source>
        <dbReference type="ARBA" id="ARBA00021644"/>
    </source>
</evidence>
<keyword evidence="7" id="KW-0677">Repeat</keyword>
<comment type="catalytic activity">
    <reaction evidence="12">
        <text>L-seryl-[protein] + ATP = O-phospho-L-seryl-[protein] + ADP + H(+)</text>
        <dbReference type="Rhea" id="RHEA:17989"/>
        <dbReference type="Rhea" id="RHEA-COMP:9863"/>
        <dbReference type="Rhea" id="RHEA-COMP:11604"/>
        <dbReference type="ChEBI" id="CHEBI:15378"/>
        <dbReference type="ChEBI" id="CHEBI:29999"/>
        <dbReference type="ChEBI" id="CHEBI:30616"/>
        <dbReference type="ChEBI" id="CHEBI:83421"/>
        <dbReference type="ChEBI" id="CHEBI:456216"/>
        <dbReference type="EC" id="2.7.11.1"/>
    </reaction>
</comment>
<keyword evidence="5" id="KW-0723">Serine/threonine-protein kinase</keyword>
<dbReference type="GO" id="GO:0005524">
    <property type="term" value="F:ATP binding"/>
    <property type="evidence" value="ECO:0007669"/>
    <property type="project" value="InterPro"/>
</dbReference>
<evidence type="ECO:0000256" key="11">
    <source>
        <dbReference type="ARBA" id="ARBA00047899"/>
    </source>
</evidence>
<protein>
    <recommendedName>
        <fullName evidence="3">Serine/threonine-protein kinase ULK3</fullName>
        <ecNumber evidence="2">2.7.11.1</ecNumber>
    </recommendedName>
    <alternativeName>
        <fullName evidence="10">Unc-51-like kinase 3</fullName>
    </alternativeName>
</protein>
<dbReference type="PANTHER" id="PTHR24348">
    <property type="entry name" value="SERINE/THREONINE-PROTEIN KINASE UNC-51-RELATED"/>
    <property type="match status" value="1"/>
</dbReference>
<dbReference type="PROSITE" id="PS00108">
    <property type="entry name" value="PROTEIN_KINASE_ST"/>
    <property type="match status" value="1"/>
</dbReference>
<reference evidence="15" key="1">
    <citation type="submission" date="2022-07" db="EMBL/GenBank/DDBJ databases">
        <authorList>
            <person name="Trinca V."/>
            <person name="Uliana J.V.C."/>
            <person name="Torres T.T."/>
            <person name="Ward R.J."/>
            <person name="Monesi N."/>
        </authorList>
    </citation>
    <scope>NUCLEOTIDE SEQUENCE</scope>
    <source>
        <strain evidence="15">HSMRA1968</strain>
        <tissue evidence="15">Whole embryos</tissue>
    </source>
</reference>
<accession>A0A9Q0MTP8</accession>
<dbReference type="CDD" id="cd02656">
    <property type="entry name" value="MIT"/>
    <property type="match status" value="1"/>
</dbReference>
<evidence type="ECO:0000256" key="6">
    <source>
        <dbReference type="ARBA" id="ARBA00022679"/>
    </source>
</evidence>
<dbReference type="Gene3D" id="1.20.58.80">
    <property type="entry name" value="Phosphotransferase system, lactose/cellobiose-type IIA subunit"/>
    <property type="match status" value="1"/>
</dbReference>